<proteinExistence type="predicted"/>
<dbReference type="AlphaFoldDB" id="A0A6J6ZGD1"/>
<protein>
    <submittedName>
        <fullName evidence="1">Unannotated protein</fullName>
    </submittedName>
</protein>
<gene>
    <name evidence="1" type="ORF">UFOPK3204_00132</name>
</gene>
<name>A0A6J6ZGD1_9ZZZZ</name>
<dbReference type="EMBL" id="CAFABK010000003">
    <property type="protein sequence ID" value="CAB4820599.1"/>
    <property type="molecule type" value="Genomic_DNA"/>
</dbReference>
<dbReference type="NCBIfam" id="TIGR04331">
    <property type="entry name" value="o_ant_LIC12162"/>
    <property type="match status" value="1"/>
</dbReference>
<organism evidence="1">
    <name type="scientific">freshwater metagenome</name>
    <dbReference type="NCBI Taxonomy" id="449393"/>
    <lineage>
        <taxon>unclassified sequences</taxon>
        <taxon>metagenomes</taxon>
        <taxon>ecological metagenomes</taxon>
    </lineage>
</organism>
<accession>A0A6J6ZGD1</accession>
<sequence length="604" mass="69517">MSEVTDSNTTKGDRTYLVTSALERTWPSDRHIVFLGQWCLRYSRREVWSGLDYSVAPYHWDDRAQIPKDLEYINDIYEALLPELARVLNEIHGVSYSVRYWRIVVGSWLYYFSQVVMDRWRVLQCASESYSRPTLLRVTPDDTPLASPNSAAFLRATESDEWNERLCADIADQWTNIEVTKTQQCQVINRPFRLKSEQAGNVRSSILRILYSMVVKPLDWLAQRRIFYGEGVSLHSDYLSRPNRFALSVLMRQVPSMSLPIQLPQTDARTASRAWGLTTADGDAFKNALAVLIPQYLPTCFLEGFEQAQALAAHSGWIRNPRVVMTANAFDSDDRWKLWAAEQVDKGAKLVIAQHGGGYGSQQWSAMQNYEMSISDRYLTWGWSDPQEAKAYPAPATKLVGMRVRRPRRTGKCVQVTASLPRQSYWMFGAPIGPQVHDYIDDQFRFAAALNVNVREDLLVRLYHRDYGWDLQQRWQDREPTIATDPGRQRLDRILREARLYVATYNATTFLESFTQGIPTVIFWDPEFWELSIEAKPYFDVLRQAGILFDDPVSCAAMVNSIWDDVPAWWESPDVQSAVISFSERFAHVGARPLGRLKSALIDW</sequence>
<dbReference type="InterPro" id="IPR027603">
    <property type="entry name" value="LIC12162"/>
</dbReference>
<evidence type="ECO:0000313" key="1">
    <source>
        <dbReference type="EMBL" id="CAB4820599.1"/>
    </source>
</evidence>
<reference evidence="1" key="1">
    <citation type="submission" date="2020-05" db="EMBL/GenBank/DDBJ databases">
        <authorList>
            <person name="Chiriac C."/>
            <person name="Salcher M."/>
            <person name="Ghai R."/>
            <person name="Kavagutti S V."/>
        </authorList>
    </citation>
    <scope>NUCLEOTIDE SEQUENCE</scope>
</reference>